<sequence>MKTEAQASESYPTKASSTELNLSESAPGSQTWEDKGIATWSLTAWVSEAQASETQAAKAQAWEIHASEAQSRASQPRQTSVLPVAAAPALKWKLLPENVQVSEKETSKALFTRPLWSNKVEYMLAQVGYSMRAGSLWRFSFLWLRNGGCSFLIIYTVMMFLIGIPLLFLEMAAGQRMRQGSVGVWKLIGPWIGGVGYTSFMVCFITGSYLNVVNAWTLFYLGQSFQFPLPWEKCPLLKNSSDFDPECARTTPSTYFWYRLTLKASDRIEDGGPPVFSLSLPLLVAWCLIGACMIKGLKSTGKVMYVLVPVPYFIVLCFLIRSLLLEGAVFGLQYLAFAKVSAMYNMNVWCQAGILVLFALGLGFGPIVSLSSHMHASNNCLNDAFVVALINLVTMLLFTIFVFSVLGFWATVITHRCSEKNAETLMKLVTLGKLPPEAQPPPNLLDNPTSIFTSWLNSLPQPIKSMVLSHVPECNLEKQFLKVKEAPGFAFLAFIESMSFIPGSVFWSILSFLMLLTIGLSTMIGIMQGIITPLQDTFSCFRKYTKLLTVIVFVLMFLCGLFFIRPPGIYCFTLLVQYWTVLPIIIIVIFENMAVAWAYGARSFLADLATLWDHPISPIIRWLWCCLSPVILLVLLVTTVIHLSLKTVTYVAWNSSTVSLPPQTPDLLREWGPDLSIHSWPKDPIIPFSDSLRLFSALVPLPPFSSISSLSWEL</sequence>
<feature type="transmembrane region" description="Helical" evidence="7">
    <location>
        <begin position="619"/>
        <end position="645"/>
    </location>
</feature>
<evidence type="ECO:0000256" key="6">
    <source>
        <dbReference type="SAM" id="MobiDB-lite"/>
    </source>
</evidence>
<evidence type="ECO:0000313" key="9">
    <source>
        <dbReference type="RefSeq" id="XP_014650789.1"/>
    </source>
</evidence>
<feature type="transmembrane region" description="Helical" evidence="7">
    <location>
        <begin position="348"/>
        <end position="368"/>
    </location>
</feature>
<name>A0ABM1DG58_CERSS</name>
<dbReference type="InterPro" id="IPR000175">
    <property type="entry name" value="Na/ntran_symport"/>
</dbReference>
<keyword evidence="3 7" id="KW-0812">Transmembrane</keyword>
<evidence type="ECO:0000256" key="3">
    <source>
        <dbReference type="ARBA" id="ARBA00022692"/>
    </source>
</evidence>
<dbReference type="PROSITE" id="PS00754">
    <property type="entry name" value="NA_NEUROTRAN_SYMP_2"/>
    <property type="match status" value="1"/>
</dbReference>
<feature type="transmembrane region" description="Helical" evidence="7">
    <location>
        <begin position="148"/>
        <end position="168"/>
    </location>
</feature>
<dbReference type="RefSeq" id="XP_014650789.1">
    <property type="nucleotide sequence ID" value="XM_014795303.1"/>
</dbReference>
<feature type="transmembrane region" description="Helical" evidence="7">
    <location>
        <begin position="388"/>
        <end position="410"/>
    </location>
</feature>
<keyword evidence="5 7" id="KW-0472">Membrane</keyword>
<dbReference type="PROSITE" id="PS50267">
    <property type="entry name" value="NA_NEUROTRAN_SYMP_3"/>
    <property type="match status" value="1"/>
</dbReference>
<feature type="compositionally biased region" description="Polar residues" evidence="6">
    <location>
        <begin position="1"/>
        <end position="31"/>
    </location>
</feature>
<keyword evidence="8" id="KW-1185">Reference proteome</keyword>
<reference evidence="9" key="1">
    <citation type="submission" date="2025-08" db="UniProtKB">
        <authorList>
            <consortium name="RefSeq"/>
        </authorList>
    </citation>
    <scope>IDENTIFICATION</scope>
</reference>
<evidence type="ECO:0000256" key="4">
    <source>
        <dbReference type="ARBA" id="ARBA00022989"/>
    </source>
</evidence>
<feature type="transmembrane region" description="Helical" evidence="7">
    <location>
        <begin position="275"/>
        <end position="297"/>
    </location>
</feature>
<dbReference type="PRINTS" id="PR00176">
    <property type="entry name" value="NANEUSMPORT"/>
</dbReference>
<feature type="transmembrane region" description="Helical" evidence="7">
    <location>
        <begin position="505"/>
        <end position="527"/>
    </location>
</feature>
<evidence type="ECO:0000256" key="2">
    <source>
        <dbReference type="ARBA" id="ARBA00022448"/>
    </source>
</evidence>
<dbReference type="CDD" id="cd11502">
    <property type="entry name" value="SLC6sbd_NTT5"/>
    <property type="match status" value="1"/>
</dbReference>
<evidence type="ECO:0000313" key="8">
    <source>
        <dbReference type="Proteomes" id="UP000694910"/>
    </source>
</evidence>
<keyword evidence="2" id="KW-0813">Transport</keyword>
<comment type="subcellular location">
    <subcellularLocation>
        <location evidence="1">Membrane</location>
        <topology evidence="1">Multi-pass membrane protein</topology>
    </subcellularLocation>
</comment>
<proteinExistence type="predicted"/>
<feature type="transmembrane region" description="Helical" evidence="7">
    <location>
        <begin position="188"/>
        <end position="210"/>
    </location>
</feature>
<dbReference type="InterPro" id="IPR037272">
    <property type="entry name" value="SNS_sf"/>
</dbReference>
<accession>A0ABM1DG58</accession>
<feature type="transmembrane region" description="Helical" evidence="7">
    <location>
        <begin position="576"/>
        <end position="599"/>
    </location>
</feature>
<dbReference type="GeneID" id="101401786"/>
<evidence type="ECO:0000256" key="1">
    <source>
        <dbReference type="ARBA" id="ARBA00004141"/>
    </source>
</evidence>
<evidence type="ECO:0000256" key="5">
    <source>
        <dbReference type="ARBA" id="ARBA00023136"/>
    </source>
</evidence>
<evidence type="ECO:0000256" key="7">
    <source>
        <dbReference type="SAM" id="Phobius"/>
    </source>
</evidence>
<protein>
    <submittedName>
        <fullName evidence="9">Orphan sodium- and chloride-dependent neurotransmitter transporter NTT5</fullName>
    </submittedName>
</protein>
<dbReference type="Pfam" id="PF00209">
    <property type="entry name" value="SNF"/>
    <property type="match status" value="1"/>
</dbReference>
<gene>
    <name evidence="9" type="primary">LOC101401786</name>
</gene>
<dbReference type="PANTHER" id="PTHR11616">
    <property type="entry name" value="SODIUM/CHLORIDE DEPENDENT TRANSPORTER"/>
    <property type="match status" value="1"/>
</dbReference>
<feature type="transmembrane region" description="Helical" evidence="7">
    <location>
        <begin position="547"/>
        <end position="564"/>
    </location>
</feature>
<keyword evidence="4 7" id="KW-1133">Transmembrane helix</keyword>
<feature type="transmembrane region" description="Helical" evidence="7">
    <location>
        <begin position="312"/>
        <end position="336"/>
    </location>
</feature>
<organism evidence="8 9">
    <name type="scientific">Ceratotherium simum simum</name>
    <name type="common">Southern white rhinoceros</name>
    <dbReference type="NCBI Taxonomy" id="73337"/>
    <lineage>
        <taxon>Eukaryota</taxon>
        <taxon>Metazoa</taxon>
        <taxon>Chordata</taxon>
        <taxon>Craniata</taxon>
        <taxon>Vertebrata</taxon>
        <taxon>Euteleostomi</taxon>
        <taxon>Mammalia</taxon>
        <taxon>Eutheria</taxon>
        <taxon>Laurasiatheria</taxon>
        <taxon>Perissodactyla</taxon>
        <taxon>Rhinocerotidae</taxon>
        <taxon>Ceratotherium</taxon>
    </lineage>
</organism>
<dbReference type="Proteomes" id="UP000694910">
    <property type="component" value="Unplaced"/>
</dbReference>
<dbReference type="SUPFAM" id="SSF161070">
    <property type="entry name" value="SNF-like"/>
    <property type="match status" value="1"/>
</dbReference>
<dbReference type="PANTHER" id="PTHR11616:SF327">
    <property type="entry name" value="ORPHAN SODIUM- AND CHLORIDE-DEPENDENT NEUROTRANSMITTER TRANSPORTER NTT5"/>
    <property type="match status" value="1"/>
</dbReference>
<feature type="region of interest" description="Disordered" evidence="6">
    <location>
        <begin position="1"/>
        <end position="33"/>
    </location>
</feature>